<feature type="region of interest" description="Disordered" evidence="1">
    <location>
        <begin position="1"/>
        <end position="77"/>
    </location>
</feature>
<protein>
    <submittedName>
        <fullName evidence="2">Unnamed protein product</fullName>
    </submittedName>
</protein>
<evidence type="ECO:0000256" key="1">
    <source>
        <dbReference type="SAM" id="MobiDB-lite"/>
    </source>
</evidence>
<gene>
    <name evidence="2" type="ORF">Pfra01_000856600</name>
</gene>
<dbReference type="EMBL" id="BSXT01000771">
    <property type="protein sequence ID" value="GMF33925.1"/>
    <property type="molecule type" value="Genomic_DNA"/>
</dbReference>
<sequence>MIMDKSTEPRACRQGGTLRAVHDAPMSTDIAPACMSPEVRRASKSARCWSPPEAEKRRAGPAPASQAAGSDDVGRLVSAGRGDTRAVHTRAMHGTVAVLGKVPP</sequence>
<proteinExistence type="predicted"/>
<accession>A0A9W7CPW9</accession>
<keyword evidence="3" id="KW-1185">Reference proteome</keyword>
<name>A0A9W7CPW9_9STRA</name>
<comment type="caution">
    <text evidence="2">The sequence shown here is derived from an EMBL/GenBank/DDBJ whole genome shotgun (WGS) entry which is preliminary data.</text>
</comment>
<organism evidence="2 3">
    <name type="scientific">Phytophthora fragariaefolia</name>
    <dbReference type="NCBI Taxonomy" id="1490495"/>
    <lineage>
        <taxon>Eukaryota</taxon>
        <taxon>Sar</taxon>
        <taxon>Stramenopiles</taxon>
        <taxon>Oomycota</taxon>
        <taxon>Peronosporomycetes</taxon>
        <taxon>Peronosporales</taxon>
        <taxon>Peronosporaceae</taxon>
        <taxon>Phytophthora</taxon>
    </lineage>
</organism>
<dbReference type="Proteomes" id="UP001165121">
    <property type="component" value="Unassembled WGS sequence"/>
</dbReference>
<reference evidence="2" key="1">
    <citation type="submission" date="2023-04" db="EMBL/GenBank/DDBJ databases">
        <title>Phytophthora fragariaefolia NBRC 109709.</title>
        <authorList>
            <person name="Ichikawa N."/>
            <person name="Sato H."/>
            <person name="Tonouchi N."/>
        </authorList>
    </citation>
    <scope>NUCLEOTIDE SEQUENCE</scope>
    <source>
        <strain evidence="2">NBRC 109709</strain>
    </source>
</reference>
<evidence type="ECO:0000313" key="3">
    <source>
        <dbReference type="Proteomes" id="UP001165121"/>
    </source>
</evidence>
<dbReference type="AlphaFoldDB" id="A0A9W7CPW9"/>
<feature type="compositionally biased region" description="Basic and acidic residues" evidence="1">
    <location>
        <begin position="1"/>
        <end position="11"/>
    </location>
</feature>
<feature type="compositionally biased region" description="Low complexity" evidence="1">
    <location>
        <begin position="60"/>
        <end position="71"/>
    </location>
</feature>
<evidence type="ECO:0000313" key="2">
    <source>
        <dbReference type="EMBL" id="GMF33925.1"/>
    </source>
</evidence>